<evidence type="ECO:0000256" key="1">
    <source>
        <dbReference type="SAM" id="Phobius"/>
    </source>
</evidence>
<name>A0ABN8R913_9CNID</name>
<dbReference type="Proteomes" id="UP001159405">
    <property type="component" value="Unassembled WGS sequence"/>
</dbReference>
<evidence type="ECO:0000313" key="3">
    <source>
        <dbReference type="Proteomes" id="UP001159405"/>
    </source>
</evidence>
<gene>
    <name evidence="2" type="ORF">PLOB_00014488</name>
</gene>
<comment type="caution">
    <text evidence="2">The sequence shown here is derived from an EMBL/GenBank/DDBJ whole genome shotgun (WGS) entry which is preliminary data.</text>
</comment>
<feature type="transmembrane region" description="Helical" evidence="1">
    <location>
        <begin position="144"/>
        <end position="163"/>
    </location>
</feature>
<keyword evidence="3" id="KW-1185">Reference proteome</keyword>
<accession>A0ABN8R913</accession>
<dbReference type="EMBL" id="CALNXK010000186">
    <property type="protein sequence ID" value="CAH3173944.1"/>
    <property type="molecule type" value="Genomic_DNA"/>
</dbReference>
<reference evidence="2 3" key="1">
    <citation type="submission" date="2022-05" db="EMBL/GenBank/DDBJ databases">
        <authorList>
            <consortium name="Genoscope - CEA"/>
            <person name="William W."/>
        </authorList>
    </citation>
    <scope>NUCLEOTIDE SEQUENCE [LARGE SCALE GENOMIC DNA]</scope>
</reference>
<sequence>MGNLSEEGNATSSATFNITTVTIIFGSFNILLSITAFLGNALILIALRNVSSLYPPTKLFFQCLAMTDFGVGLTLQPFYAIQVLYSAINVNWDIFLFFRYKLGFVNLSLSSFPVHKDCSKCGQTSRPFIEAKVKARRNTKASSCSYFLLLFNFCFVQIHVLVLG</sequence>
<keyword evidence="1" id="KW-0812">Transmembrane</keyword>
<evidence type="ECO:0000313" key="2">
    <source>
        <dbReference type="EMBL" id="CAH3173944.1"/>
    </source>
</evidence>
<organism evidence="2 3">
    <name type="scientific">Porites lobata</name>
    <dbReference type="NCBI Taxonomy" id="104759"/>
    <lineage>
        <taxon>Eukaryota</taxon>
        <taxon>Metazoa</taxon>
        <taxon>Cnidaria</taxon>
        <taxon>Anthozoa</taxon>
        <taxon>Hexacorallia</taxon>
        <taxon>Scleractinia</taxon>
        <taxon>Fungiina</taxon>
        <taxon>Poritidae</taxon>
        <taxon>Porites</taxon>
    </lineage>
</organism>
<protein>
    <recommendedName>
        <fullName evidence="4">G-protein coupled receptors family 1 profile domain-containing protein</fullName>
    </recommendedName>
</protein>
<evidence type="ECO:0008006" key="4">
    <source>
        <dbReference type="Google" id="ProtNLM"/>
    </source>
</evidence>
<keyword evidence="1" id="KW-1133">Transmembrane helix</keyword>
<dbReference type="SUPFAM" id="SSF81321">
    <property type="entry name" value="Family A G protein-coupled receptor-like"/>
    <property type="match status" value="1"/>
</dbReference>
<keyword evidence="1" id="KW-0472">Membrane</keyword>
<dbReference type="Gene3D" id="1.20.1070.10">
    <property type="entry name" value="Rhodopsin 7-helix transmembrane proteins"/>
    <property type="match status" value="1"/>
</dbReference>
<proteinExistence type="predicted"/>
<feature type="transmembrane region" description="Helical" evidence="1">
    <location>
        <begin position="20"/>
        <end position="47"/>
    </location>
</feature>
<feature type="transmembrane region" description="Helical" evidence="1">
    <location>
        <begin position="84"/>
        <end position="102"/>
    </location>
</feature>